<organism evidence="2 3">
    <name type="scientific">Pontivivens insulae</name>
    <dbReference type="NCBI Taxonomy" id="1639689"/>
    <lineage>
        <taxon>Bacteria</taxon>
        <taxon>Pseudomonadati</taxon>
        <taxon>Pseudomonadota</taxon>
        <taxon>Alphaproteobacteria</taxon>
        <taxon>Rhodobacterales</taxon>
        <taxon>Paracoccaceae</taxon>
        <taxon>Pontivivens</taxon>
    </lineage>
</organism>
<keyword evidence="3" id="KW-1185">Reference proteome</keyword>
<name>A0A2R8AC05_9RHOB</name>
<feature type="domain" description="YjiS-like" evidence="1">
    <location>
        <begin position="18"/>
        <end position="51"/>
    </location>
</feature>
<dbReference type="OrthoDB" id="7679123at2"/>
<evidence type="ECO:0000313" key="3">
    <source>
        <dbReference type="Proteomes" id="UP000244932"/>
    </source>
</evidence>
<dbReference type="Proteomes" id="UP000244932">
    <property type="component" value="Unassembled WGS sequence"/>
</dbReference>
<dbReference type="EMBL" id="OMKW01000002">
    <property type="protein sequence ID" value="SPF29764.1"/>
    <property type="molecule type" value="Genomic_DNA"/>
</dbReference>
<dbReference type="Pfam" id="PF06568">
    <property type="entry name" value="YjiS-like"/>
    <property type="match status" value="1"/>
</dbReference>
<dbReference type="InterPro" id="IPR009506">
    <property type="entry name" value="YjiS-like"/>
</dbReference>
<dbReference type="RefSeq" id="WP_108782434.1">
    <property type="nucleotide sequence ID" value="NZ_OMKW01000002.1"/>
</dbReference>
<gene>
    <name evidence="2" type="ORF">POI8812_02081</name>
</gene>
<dbReference type="AlphaFoldDB" id="A0A2R8AC05"/>
<accession>A0A2R8AC05</accession>
<evidence type="ECO:0000259" key="1">
    <source>
        <dbReference type="Pfam" id="PF06568"/>
    </source>
</evidence>
<protein>
    <recommendedName>
        <fullName evidence="1">YjiS-like domain-containing protein</fullName>
    </recommendedName>
</protein>
<reference evidence="2 3" key="1">
    <citation type="submission" date="2018-03" db="EMBL/GenBank/DDBJ databases">
        <authorList>
            <person name="Keele B.F."/>
        </authorList>
    </citation>
    <scope>NUCLEOTIDE SEQUENCE [LARGE SCALE GENOMIC DNA]</scope>
    <source>
        <strain evidence="2 3">CeCT 8812</strain>
    </source>
</reference>
<proteinExistence type="predicted"/>
<evidence type="ECO:0000313" key="2">
    <source>
        <dbReference type="EMBL" id="SPF29764.1"/>
    </source>
</evidence>
<sequence length="61" mass="6860">MYMTATLPRSARPALSLAWFTRCYLMARTRAQLAKLDDAQLEDLGLSAQDAAREAARPFWA</sequence>